<reference evidence="1 2" key="1">
    <citation type="submission" date="2020-02" db="EMBL/GenBank/DDBJ databases">
        <title>Draft genome sequence of Haematococcus lacustris strain NIES-144.</title>
        <authorList>
            <person name="Morimoto D."/>
            <person name="Nakagawa S."/>
            <person name="Yoshida T."/>
            <person name="Sawayama S."/>
        </authorList>
    </citation>
    <scope>NUCLEOTIDE SEQUENCE [LARGE SCALE GENOMIC DNA]</scope>
    <source>
        <strain evidence="1 2">NIES-144</strain>
    </source>
</reference>
<organism evidence="1 2">
    <name type="scientific">Haematococcus lacustris</name>
    <name type="common">Green alga</name>
    <name type="synonym">Haematococcus pluvialis</name>
    <dbReference type="NCBI Taxonomy" id="44745"/>
    <lineage>
        <taxon>Eukaryota</taxon>
        <taxon>Viridiplantae</taxon>
        <taxon>Chlorophyta</taxon>
        <taxon>core chlorophytes</taxon>
        <taxon>Chlorophyceae</taxon>
        <taxon>CS clade</taxon>
        <taxon>Chlamydomonadales</taxon>
        <taxon>Haematococcaceae</taxon>
        <taxon>Haematococcus</taxon>
    </lineage>
</organism>
<sequence>MSELCYIVPGSVEEERSFSAMNFIKDERRNSLSANLSSTLRVYLDKTFTFKTFLYKEAIDYWMAGASARGRYLGHRV</sequence>
<dbReference type="EMBL" id="BLLF01003632">
    <property type="protein sequence ID" value="GFH27816.1"/>
    <property type="molecule type" value="Genomic_DNA"/>
</dbReference>
<accession>A0A6A0A5N1</accession>
<dbReference type="AlphaFoldDB" id="A0A6A0A5N1"/>
<name>A0A6A0A5N1_HAELA</name>
<gene>
    <name evidence="1" type="ORF">HaLaN_26198</name>
</gene>
<evidence type="ECO:0000313" key="2">
    <source>
        <dbReference type="Proteomes" id="UP000485058"/>
    </source>
</evidence>
<comment type="caution">
    <text evidence="1">The sequence shown here is derived from an EMBL/GenBank/DDBJ whole genome shotgun (WGS) entry which is preliminary data.</text>
</comment>
<proteinExistence type="predicted"/>
<dbReference type="Proteomes" id="UP000485058">
    <property type="component" value="Unassembled WGS sequence"/>
</dbReference>
<keyword evidence="2" id="KW-1185">Reference proteome</keyword>
<protein>
    <submittedName>
        <fullName evidence="1">Uncharacterized protein</fullName>
    </submittedName>
</protein>
<evidence type="ECO:0000313" key="1">
    <source>
        <dbReference type="EMBL" id="GFH27816.1"/>
    </source>
</evidence>